<keyword evidence="2" id="KW-1185">Reference proteome</keyword>
<name>A0A402D2W7_9BACT</name>
<proteinExistence type="predicted"/>
<protein>
    <submittedName>
        <fullName evidence="1">Uncharacterized protein</fullName>
    </submittedName>
</protein>
<gene>
    <name evidence="1" type="ORF">CCAX7_004250</name>
</gene>
<dbReference type="KEGG" id="ccot:CCAX7_004250"/>
<sequence>MEQMPPAIDFTVWNSPAFSEEWEGQASKGYANFKTPPPNLLPSLDNVPHGGDKDFKAYRHVEGNWYLFFFYKPP</sequence>
<dbReference type="EMBL" id="AP025739">
    <property type="protein sequence ID" value="BDI28374.1"/>
    <property type="molecule type" value="Genomic_DNA"/>
</dbReference>
<organism evidence="1 2">
    <name type="scientific">Capsulimonas corticalis</name>
    <dbReference type="NCBI Taxonomy" id="2219043"/>
    <lineage>
        <taxon>Bacteria</taxon>
        <taxon>Bacillati</taxon>
        <taxon>Armatimonadota</taxon>
        <taxon>Armatimonadia</taxon>
        <taxon>Capsulimonadales</taxon>
        <taxon>Capsulimonadaceae</taxon>
        <taxon>Capsulimonas</taxon>
    </lineage>
</organism>
<dbReference type="AlphaFoldDB" id="A0A402D2W7"/>
<dbReference type="Proteomes" id="UP000287394">
    <property type="component" value="Chromosome"/>
</dbReference>
<accession>A0A402D2W7</accession>
<evidence type="ECO:0000313" key="2">
    <source>
        <dbReference type="Proteomes" id="UP000287394"/>
    </source>
</evidence>
<evidence type="ECO:0000313" key="1">
    <source>
        <dbReference type="EMBL" id="BDI28374.1"/>
    </source>
</evidence>
<reference evidence="1 2" key="1">
    <citation type="journal article" date="2019" name="Int. J. Syst. Evol. Microbiol.">
        <title>Capsulimonas corticalis gen. nov., sp. nov., an aerobic capsulated bacterium, of a novel bacterial order, Capsulimonadales ord. nov., of the class Armatimonadia of the phylum Armatimonadetes.</title>
        <authorList>
            <person name="Li J."/>
            <person name="Kudo C."/>
            <person name="Tonouchi A."/>
        </authorList>
    </citation>
    <scope>NUCLEOTIDE SEQUENCE [LARGE SCALE GENOMIC DNA]</scope>
    <source>
        <strain evidence="1 2">AX-7</strain>
    </source>
</reference>